<evidence type="ECO:0000313" key="2">
    <source>
        <dbReference type="WBParaSite" id="ECPE_0000864301-mRNA-1"/>
    </source>
</evidence>
<feature type="region of interest" description="Disordered" evidence="1">
    <location>
        <begin position="61"/>
        <end position="107"/>
    </location>
</feature>
<sequence length="107" mass="11700">LTWVVELFKESITFLFFVAVGYKFRPVDDNPYLLVSNVDDDEDTVMERIQLEDVWSQSGYTDGVTRLSRPQPKGSASTGGRRNPGFAGRAAADASAVDPDAPSDAEV</sequence>
<dbReference type="WBParaSite" id="ECPE_0000864301-mRNA-1">
    <property type="protein sequence ID" value="ECPE_0000864301-mRNA-1"/>
    <property type="gene ID" value="ECPE_0000864301"/>
</dbReference>
<organism evidence="2">
    <name type="scientific">Echinostoma caproni</name>
    <dbReference type="NCBI Taxonomy" id="27848"/>
    <lineage>
        <taxon>Eukaryota</taxon>
        <taxon>Metazoa</taxon>
        <taxon>Spiralia</taxon>
        <taxon>Lophotrochozoa</taxon>
        <taxon>Platyhelminthes</taxon>
        <taxon>Trematoda</taxon>
        <taxon>Digenea</taxon>
        <taxon>Plagiorchiida</taxon>
        <taxon>Echinostomata</taxon>
        <taxon>Echinostomatoidea</taxon>
        <taxon>Echinostomatidae</taxon>
        <taxon>Echinostoma</taxon>
    </lineage>
</organism>
<name>A0A183ANT2_9TREM</name>
<feature type="compositionally biased region" description="Low complexity" evidence="1">
    <location>
        <begin position="90"/>
        <end position="100"/>
    </location>
</feature>
<accession>A0A183ANT2</accession>
<proteinExistence type="predicted"/>
<reference evidence="2" key="1">
    <citation type="submission" date="2016-06" db="UniProtKB">
        <authorList>
            <consortium name="WormBaseParasite"/>
        </authorList>
    </citation>
    <scope>IDENTIFICATION</scope>
</reference>
<dbReference type="AlphaFoldDB" id="A0A183ANT2"/>
<evidence type="ECO:0000256" key="1">
    <source>
        <dbReference type="SAM" id="MobiDB-lite"/>
    </source>
</evidence>
<protein>
    <submittedName>
        <fullName evidence="2">HORMA domain-containing protein</fullName>
    </submittedName>
</protein>